<evidence type="ECO:0000313" key="4">
    <source>
        <dbReference type="Proteomes" id="UP000004198"/>
    </source>
</evidence>
<organism evidence="3 4">
    <name type="scientific">Clostridium carboxidivorans P7</name>
    <dbReference type="NCBI Taxonomy" id="536227"/>
    <lineage>
        <taxon>Bacteria</taxon>
        <taxon>Bacillati</taxon>
        <taxon>Bacillota</taxon>
        <taxon>Clostridia</taxon>
        <taxon>Eubacteriales</taxon>
        <taxon>Clostridiaceae</taxon>
        <taxon>Clostridium</taxon>
    </lineage>
</organism>
<evidence type="ECO:0000256" key="1">
    <source>
        <dbReference type="ARBA" id="ARBA00022729"/>
    </source>
</evidence>
<gene>
    <name evidence="3" type="ORF">CcarbDRAFT_4907</name>
</gene>
<protein>
    <submittedName>
        <fullName evidence="3">Surface-layer protein</fullName>
    </submittedName>
</protein>
<evidence type="ECO:0000256" key="2">
    <source>
        <dbReference type="SAM" id="SignalP"/>
    </source>
</evidence>
<dbReference type="AlphaFoldDB" id="C6Q1I9"/>
<name>C6Q1I9_9CLOT</name>
<dbReference type="EMBL" id="ACVI01000140">
    <property type="protein sequence ID" value="EET84645.1"/>
    <property type="molecule type" value="Genomic_DNA"/>
</dbReference>
<accession>C6Q1I9</accession>
<dbReference type="Proteomes" id="UP000004198">
    <property type="component" value="Unassembled WGS sequence"/>
</dbReference>
<comment type="caution">
    <text evidence="3">The sequence shown here is derived from an EMBL/GenBank/DDBJ whole genome shotgun (WGS) entry which is preliminary data.</text>
</comment>
<reference evidence="3 4" key="1">
    <citation type="submission" date="2009-06" db="EMBL/GenBank/DDBJ databases">
        <title>The draft genome of Clostridium carboxidivorans P7.</title>
        <authorList>
            <consortium name="US DOE Joint Genome Institute (JGI-PGF)"/>
            <person name="Lucas S."/>
            <person name="Copeland A."/>
            <person name="Lapidus A."/>
            <person name="Glavina del Rio T."/>
            <person name="Tice H."/>
            <person name="Bruce D."/>
            <person name="Goodwin L."/>
            <person name="Pitluck S."/>
            <person name="Larimer F."/>
            <person name="Land M.L."/>
            <person name="Hauser L."/>
            <person name="Hemme C.L."/>
        </authorList>
    </citation>
    <scope>NUCLEOTIDE SEQUENCE [LARGE SCALE GENOMIC DNA]</scope>
    <source>
        <strain evidence="3 4">P7</strain>
    </source>
</reference>
<dbReference type="RefSeq" id="WP_007063791.1">
    <property type="nucleotide sequence ID" value="NZ_ACVI01000140.1"/>
</dbReference>
<evidence type="ECO:0000313" key="3">
    <source>
        <dbReference type="EMBL" id="EET84645.1"/>
    </source>
</evidence>
<proteinExistence type="predicted"/>
<dbReference type="InterPro" id="IPR014755">
    <property type="entry name" value="Cu-Rt/internalin_Ig-like"/>
</dbReference>
<feature type="chain" id="PRO_5009951180" evidence="2">
    <location>
        <begin position="31"/>
        <end position="640"/>
    </location>
</feature>
<dbReference type="Gene3D" id="2.60.40.1220">
    <property type="match status" value="2"/>
</dbReference>
<dbReference type="KEGG" id="cck:Ccar_07875"/>
<sequence>MYKTKKILAVLSTAAVTGLLISAVNSTAFAKTTAIAVNGTDGKVYEYQYDALKASAISLELNGLDDSHSKLYTDFLKRKTTVKAYYDDTKKSYIEFDTISKEALNCVEKGISFNLNSFTESANTPAIKLTTNTVSTDSSGNLLINGQTVSEKPTVKSVKVIDNKTIRVCFNKKVDYNYATNVTNYQLLNSEDTNKLDISNHISGIYNSQNQSDTQNTDTYDIKLKDCNPYNKNEDWKLSDSKYTLVIKNIIDTSTVHNAMDTYTCVLDANFSAPSVTGMYKNISSSTSNKIIVYFSEAMNVDTIANRNNYKFVDGLGNVNPLPEAANIIIGKTSKSARIEFPSSYHIATNTTQNTGNSKDVIGLVVSNVKDTSENILKDTSYKGTISEPKLYDTYVKSNSIEAHYDKDDLIINVSFSRELDDITSRDFTFGGVKPDAAAVFDDKLSLRFVPESLPTASEISAHPVTYANGKTNTSPTKIDIIKAQGPSAKLVINPNSLVDETGASVACTLSDEQSKVYDYELRPRTAPNYWSATKESDGVNVYITYDTPLSIYSGLRPDDFIFTSTNGKNLLADSVRITGNTLIFNIKSTNENYALLTNSINVKCKDTICLMGNHGLSGDFYQYIPSNDDLSGRIVNVAQ</sequence>
<feature type="signal peptide" evidence="2">
    <location>
        <begin position="1"/>
        <end position="30"/>
    </location>
</feature>
<dbReference type="OrthoDB" id="2077808at2"/>
<dbReference type="eggNOG" id="COG2247">
    <property type="taxonomic scope" value="Bacteria"/>
</dbReference>
<keyword evidence="1 2" id="KW-0732">Signal</keyword>
<keyword evidence="4" id="KW-1185">Reference proteome</keyword>
<dbReference type="PATRIC" id="fig|536227.13.peg.1656"/>